<dbReference type="InterPro" id="IPR036465">
    <property type="entry name" value="vWFA_dom_sf"/>
</dbReference>
<dbReference type="PRINTS" id="PR00453">
    <property type="entry name" value="VWFADOMAIN"/>
</dbReference>
<evidence type="ECO:0000259" key="1">
    <source>
        <dbReference type="PROSITE" id="PS50234"/>
    </source>
</evidence>
<sequence length="322" mass="34783">MLVLDLPWALLLLPLPWLLRRLLPPTGGGPAALQVPFLDRLRRLDRGRGAVLPEESRRDVLLPALAWISLVLAAAGPVRLEDPVTVEAPARDLLLAVDLSGSMATEDFNDGAGAPASRLTVVRELLAAFLERRDGDRIGLILFGSAPFVQLPFTRDRAVMESMLDEMVVGMAGPRTMLGDALGLAAKVFEESELGERVLILLTDGNDTGSRVAPREAARLCADRDIRVFTIGAGDPAAVGEESLDEATLAAVAETTGGAYFRAGDRAELEAVYTTIDRQVPRAVAVTRYRPRQPLFILPLAVAWLCMLALYPWRPGRGGRHG</sequence>
<dbReference type="InterPro" id="IPR002035">
    <property type="entry name" value="VWF_A"/>
</dbReference>
<gene>
    <name evidence="2" type="ORF">HRUBRA_01122</name>
</gene>
<comment type="caution">
    <text evidence="2">The sequence shown here is derived from an EMBL/GenBank/DDBJ whole genome shotgun (WGS) entry which is preliminary data.</text>
</comment>
<proteinExistence type="predicted"/>
<dbReference type="Pfam" id="PF00092">
    <property type="entry name" value="VWA"/>
    <property type="match status" value="1"/>
</dbReference>
<accession>A0A095VT42</accession>
<dbReference type="SUPFAM" id="SSF53300">
    <property type="entry name" value="vWA-like"/>
    <property type="match status" value="1"/>
</dbReference>
<dbReference type="InterPro" id="IPR050768">
    <property type="entry name" value="UPF0353/GerABKA_families"/>
</dbReference>
<dbReference type="SMART" id="SM00327">
    <property type="entry name" value="VWA"/>
    <property type="match status" value="1"/>
</dbReference>
<dbReference type="EMBL" id="AUVB01000031">
    <property type="protein sequence ID" value="KGE04258.1"/>
    <property type="molecule type" value="Genomic_DNA"/>
</dbReference>
<dbReference type="PROSITE" id="PS50234">
    <property type="entry name" value="VWFA"/>
    <property type="match status" value="1"/>
</dbReference>
<evidence type="ECO:0000313" key="2">
    <source>
        <dbReference type="EMBL" id="KGE04258.1"/>
    </source>
</evidence>
<dbReference type="PANTHER" id="PTHR22550">
    <property type="entry name" value="SPORE GERMINATION PROTEIN"/>
    <property type="match status" value="1"/>
</dbReference>
<dbReference type="eggNOG" id="COG2304">
    <property type="taxonomic scope" value="Bacteria"/>
</dbReference>
<keyword evidence="3" id="KW-1185">Reference proteome</keyword>
<dbReference type="PANTHER" id="PTHR22550:SF18">
    <property type="entry name" value="VWFA DOMAIN-CONTAINING PROTEIN"/>
    <property type="match status" value="1"/>
</dbReference>
<dbReference type="OrthoDB" id="6206554at2"/>
<dbReference type="Gene3D" id="3.40.50.410">
    <property type="entry name" value="von Willebrand factor, type A domain"/>
    <property type="match status" value="1"/>
</dbReference>
<reference evidence="2 3" key="1">
    <citation type="journal article" date="2014" name="Genome Announc.">
        <title>Genome Sequence of Gammaproteobacterial Pseudohaliea rubra Type Strain DSM 19751, Isolated from Coastal Seawater of the Mediterranean Sea.</title>
        <authorList>
            <person name="Spring S."/>
            <person name="Fiebig A."/>
            <person name="Riedel T."/>
            <person name="Goker M."/>
            <person name="Klenk H.P."/>
        </authorList>
    </citation>
    <scope>NUCLEOTIDE SEQUENCE [LARGE SCALE GENOMIC DNA]</scope>
    <source>
        <strain evidence="2 3">DSM 19751</strain>
    </source>
</reference>
<dbReference type="HOGENOM" id="CLU_024570_0_1_6"/>
<organism evidence="2 3">
    <name type="scientific">Pseudohaliea rubra DSM 19751</name>
    <dbReference type="NCBI Taxonomy" id="1265313"/>
    <lineage>
        <taxon>Bacteria</taxon>
        <taxon>Pseudomonadati</taxon>
        <taxon>Pseudomonadota</taxon>
        <taxon>Gammaproteobacteria</taxon>
        <taxon>Cellvibrionales</taxon>
        <taxon>Halieaceae</taxon>
        <taxon>Pseudohaliea</taxon>
    </lineage>
</organism>
<name>A0A095VT42_9GAMM</name>
<dbReference type="AlphaFoldDB" id="A0A095VT42"/>
<evidence type="ECO:0000313" key="3">
    <source>
        <dbReference type="Proteomes" id="UP000029640"/>
    </source>
</evidence>
<dbReference type="PATRIC" id="fig|1265313.6.peg.1106"/>
<protein>
    <recommendedName>
        <fullName evidence="1">VWFA domain-containing protein</fullName>
    </recommendedName>
</protein>
<dbReference type="STRING" id="1265313.HRUBRA_01122"/>
<dbReference type="RefSeq" id="WP_035515277.1">
    <property type="nucleotide sequence ID" value="NZ_KN234754.1"/>
</dbReference>
<feature type="domain" description="VWFA" evidence="1">
    <location>
        <begin position="92"/>
        <end position="276"/>
    </location>
</feature>
<dbReference type="Proteomes" id="UP000029640">
    <property type="component" value="Unassembled WGS sequence"/>
</dbReference>